<dbReference type="EMBL" id="CP096019">
    <property type="protein sequence ID" value="UPM43467.1"/>
    <property type="molecule type" value="Genomic_DNA"/>
</dbReference>
<dbReference type="SUPFAM" id="SSF81301">
    <property type="entry name" value="Nucleotidyltransferase"/>
    <property type="match status" value="1"/>
</dbReference>
<proteinExistence type="predicted"/>
<dbReference type="KEGG" id="haad:MW046_03235"/>
<dbReference type="RefSeq" id="WP_247994134.1">
    <property type="nucleotide sequence ID" value="NZ_CP096019.1"/>
</dbReference>
<dbReference type="InterPro" id="IPR007344">
    <property type="entry name" value="GrpB/CoaE"/>
</dbReference>
<protein>
    <submittedName>
        <fullName evidence="1">GrpB family protein</fullName>
    </submittedName>
</protein>
<organism evidence="1 2">
    <name type="scientific">Halocatena salina</name>
    <dbReference type="NCBI Taxonomy" id="2934340"/>
    <lineage>
        <taxon>Archaea</taxon>
        <taxon>Methanobacteriati</taxon>
        <taxon>Methanobacteriota</taxon>
        <taxon>Stenosarchaea group</taxon>
        <taxon>Halobacteria</taxon>
        <taxon>Halobacteriales</taxon>
        <taxon>Natronomonadaceae</taxon>
        <taxon>Halocatena</taxon>
    </lineage>
</organism>
<dbReference type="PANTHER" id="PTHR34822">
    <property type="entry name" value="GRPB DOMAIN PROTEIN (AFU_ORTHOLOGUE AFUA_1G01530)"/>
    <property type="match status" value="1"/>
</dbReference>
<keyword evidence="2" id="KW-1185">Reference proteome</keyword>
<dbReference type="PANTHER" id="PTHR34822:SF1">
    <property type="entry name" value="GRPB FAMILY PROTEIN"/>
    <property type="match status" value="1"/>
</dbReference>
<evidence type="ECO:0000313" key="2">
    <source>
        <dbReference type="Proteomes" id="UP000831768"/>
    </source>
</evidence>
<dbReference type="AlphaFoldDB" id="A0A8U0A6B1"/>
<dbReference type="GeneID" id="71927028"/>
<dbReference type="InterPro" id="IPR043519">
    <property type="entry name" value="NT_sf"/>
</dbReference>
<name>A0A8U0A6B1_9EURY</name>
<dbReference type="Proteomes" id="UP000831768">
    <property type="component" value="Chromosome"/>
</dbReference>
<accession>A0A8U0A6B1</accession>
<sequence>MDPRNEITFESDPLYGDCYEVERERIVKASDERLLGTFHVGSTAIPDVPGKPVLDIIVVFADRDAMCNAANALTEGRYELESDSSDCIVVVRCDDDRATFLKLHTRDDKRVRNQLLFREYLRADPTARREYERIKRKAVERHPDDLEAYTRAKTDVVRSLVEQARAKGYTNRLPEFV</sequence>
<dbReference type="Pfam" id="PF04229">
    <property type="entry name" value="GrpB"/>
    <property type="match status" value="1"/>
</dbReference>
<dbReference type="Gene3D" id="3.30.460.10">
    <property type="entry name" value="Beta Polymerase, domain 2"/>
    <property type="match status" value="1"/>
</dbReference>
<evidence type="ECO:0000313" key="1">
    <source>
        <dbReference type="EMBL" id="UPM43467.1"/>
    </source>
</evidence>
<reference evidence="1" key="1">
    <citation type="submission" date="2022-04" db="EMBL/GenBank/DDBJ databases">
        <title>Halocatena sp. nov., isolated from a salt lake.</title>
        <authorList>
            <person name="Cui H.-L."/>
        </authorList>
    </citation>
    <scope>NUCLEOTIDE SEQUENCE</scope>
    <source>
        <strain evidence="1">AD-1</strain>
    </source>
</reference>
<gene>
    <name evidence="1" type="ORF">MW046_03235</name>
</gene>